<organism evidence="2 3">
    <name type="scientific">Pomacea canaliculata</name>
    <name type="common">Golden apple snail</name>
    <dbReference type="NCBI Taxonomy" id="400727"/>
    <lineage>
        <taxon>Eukaryota</taxon>
        <taxon>Metazoa</taxon>
        <taxon>Spiralia</taxon>
        <taxon>Lophotrochozoa</taxon>
        <taxon>Mollusca</taxon>
        <taxon>Gastropoda</taxon>
        <taxon>Caenogastropoda</taxon>
        <taxon>Architaenioglossa</taxon>
        <taxon>Ampullarioidea</taxon>
        <taxon>Ampullariidae</taxon>
        <taxon>Pomacea</taxon>
    </lineage>
</organism>
<comment type="caution">
    <text evidence="2">The sequence shown here is derived from an EMBL/GenBank/DDBJ whole genome shotgun (WGS) entry which is preliminary data.</text>
</comment>
<keyword evidence="3" id="KW-1185">Reference proteome</keyword>
<evidence type="ECO:0000313" key="3">
    <source>
        <dbReference type="Proteomes" id="UP000245119"/>
    </source>
</evidence>
<accession>A0A2T7PPJ6</accession>
<name>A0A2T7PPJ6_POMCA</name>
<protein>
    <submittedName>
        <fullName evidence="2">Uncharacterized protein</fullName>
    </submittedName>
</protein>
<dbReference type="Proteomes" id="UP000245119">
    <property type="component" value="Linkage Group LG2"/>
</dbReference>
<sequence length="120" mass="13516">MMIDDDDVRHLKETIHSHFLAGSFLGPREEARFSLPRSTSGDASDKRCLTMVRHSRDPGADRTTATLARPRGRSTGRRGSLWGPYTAPRACLPRSSCLSNSDNDNRPPYVLTLRRRHQGR</sequence>
<gene>
    <name evidence="2" type="ORF">C0Q70_02306</name>
</gene>
<dbReference type="AlphaFoldDB" id="A0A2T7PPJ6"/>
<evidence type="ECO:0000256" key="1">
    <source>
        <dbReference type="SAM" id="MobiDB-lite"/>
    </source>
</evidence>
<evidence type="ECO:0000313" key="2">
    <source>
        <dbReference type="EMBL" id="PVD35346.1"/>
    </source>
</evidence>
<feature type="region of interest" description="Disordered" evidence="1">
    <location>
        <begin position="56"/>
        <end position="120"/>
    </location>
</feature>
<reference evidence="2 3" key="1">
    <citation type="submission" date="2018-04" db="EMBL/GenBank/DDBJ databases">
        <title>The genome of golden apple snail Pomacea canaliculata provides insight into stress tolerance and invasive adaptation.</title>
        <authorList>
            <person name="Liu C."/>
            <person name="Liu B."/>
            <person name="Ren Y."/>
            <person name="Zhang Y."/>
            <person name="Wang H."/>
            <person name="Li S."/>
            <person name="Jiang F."/>
            <person name="Yin L."/>
            <person name="Zhang G."/>
            <person name="Qian W."/>
            <person name="Fan W."/>
        </authorList>
    </citation>
    <scope>NUCLEOTIDE SEQUENCE [LARGE SCALE GENOMIC DNA]</scope>
    <source>
        <strain evidence="2">SZHN2017</strain>
        <tissue evidence="2">Muscle</tissue>
    </source>
</reference>
<dbReference type="EMBL" id="PZQS01000002">
    <property type="protein sequence ID" value="PVD35346.1"/>
    <property type="molecule type" value="Genomic_DNA"/>
</dbReference>
<proteinExistence type="predicted"/>